<sequence>MMEYDSTMKSGLWRSCRHRRTLCTSSSLSPTRDVNSSDALSSSTSSSSSSSDCMPVDAAATAAASVIVDDGTLRSPDVTVGAANSFSVALQQRDGDGIVLASSVVTGAPPTNLLMTILEHRCALPDAATTSTTMPLSTTSTSSSSFSTSSSSSSTTSSTSFSCSIRSWSGCCCCTMLCFWWLRTESEAEE</sequence>
<evidence type="ECO:0000256" key="1">
    <source>
        <dbReference type="SAM" id="MobiDB-lite"/>
    </source>
</evidence>
<reference evidence="2" key="2">
    <citation type="submission" date="2018-03" db="EMBL/GenBank/DDBJ databases">
        <title>The Triticum urartu genome reveals the dynamic nature of wheat genome evolution.</title>
        <authorList>
            <person name="Ling H."/>
            <person name="Ma B."/>
            <person name="Shi X."/>
            <person name="Liu H."/>
            <person name="Dong L."/>
            <person name="Sun H."/>
            <person name="Cao Y."/>
            <person name="Gao Q."/>
            <person name="Zheng S."/>
            <person name="Li Y."/>
            <person name="Yu Y."/>
            <person name="Du H."/>
            <person name="Qi M."/>
            <person name="Li Y."/>
            <person name="Yu H."/>
            <person name="Cui Y."/>
            <person name="Wang N."/>
            <person name="Chen C."/>
            <person name="Wu H."/>
            <person name="Zhao Y."/>
            <person name="Zhang J."/>
            <person name="Li Y."/>
            <person name="Zhou W."/>
            <person name="Zhang B."/>
            <person name="Hu W."/>
            <person name="Eijk M."/>
            <person name="Tang J."/>
            <person name="Witsenboer H."/>
            <person name="Zhao S."/>
            <person name="Li Z."/>
            <person name="Zhang A."/>
            <person name="Wang D."/>
            <person name="Liang C."/>
        </authorList>
    </citation>
    <scope>NUCLEOTIDE SEQUENCE [LARGE SCALE GENOMIC DNA]</scope>
    <source>
        <strain evidence="2">cv. G1812</strain>
    </source>
</reference>
<dbReference type="Proteomes" id="UP000015106">
    <property type="component" value="Chromosome 5"/>
</dbReference>
<feature type="compositionally biased region" description="Polar residues" evidence="1">
    <location>
        <begin position="25"/>
        <end position="34"/>
    </location>
</feature>
<evidence type="ECO:0000313" key="3">
    <source>
        <dbReference type="Proteomes" id="UP000015106"/>
    </source>
</evidence>
<dbReference type="EnsemblPlants" id="TuG1812G0500000025.01.T01">
    <property type="protein sequence ID" value="TuG1812G0500000025.01.T01.cds277753"/>
    <property type="gene ID" value="TuG1812G0500000025.01"/>
</dbReference>
<protein>
    <submittedName>
        <fullName evidence="2">Uncharacterized protein</fullName>
    </submittedName>
</protein>
<feature type="region of interest" description="Disordered" evidence="1">
    <location>
        <begin position="130"/>
        <end position="158"/>
    </location>
</feature>
<accession>A0A8R7UE19</accession>
<reference evidence="3" key="1">
    <citation type="journal article" date="2013" name="Nature">
        <title>Draft genome of the wheat A-genome progenitor Triticum urartu.</title>
        <authorList>
            <person name="Ling H.Q."/>
            <person name="Zhao S."/>
            <person name="Liu D."/>
            <person name="Wang J."/>
            <person name="Sun H."/>
            <person name="Zhang C."/>
            <person name="Fan H."/>
            <person name="Li D."/>
            <person name="Dong L."/>
            <person name="Tao Y."/>
            <person name="Gao C."/>
            <person name="Wu H."/>
            <person name="Li Y."/>
            <person name="Cui Y."/>
            <person name="Guo X."/>
            <person name="Zheng S."/>
            <person name="Wang B."/>
            <person name="Yu K."/>
            <person name="Liang Q."/>
            <person name="Yang W."/>
            <person name="Lou X."/>
            <person name="Chen J."/>
            <person name="Feng M."/>
            <person name="Jian J."/>
            <person name="Zhang X."/>
            <person name="Luo G."/>
            <person name="Jiang Y."/>
            <person name="Liu J."/>
            <person name="Wang Z."/>
            <person name="Sha Y."/>
            <person name="Zhang B."/>
            <person name="Wu H."/>
            <person name="Tang D."/>
            <person name="Shen Q."/>
            <person name="Xue P."/>
            <person name="Zou S."/>
            <person name="Wang X."/>
            <person name="Liu X."/>
            <person name="Wang F."/>
            <person name="Yang Y."/>
            <person name="An X."/>
            <person name="Dong Z."/>
            <person name="Zhang K."/>
            <person name="Zhang X."/>
            <person name="Luo M.C."/>
            <person name="Dvorak J."/>
            <person name="Tong Y."/>
            <person name="Wang J."/>
            <person name="Yang H."/>
            <person name="Li Z."/>
            <person name="Wang D."/>
            <person name="Zhang A."/>
            <person name="Wang J."/>
        </authorList>
    </citation>
    <scope>NUCLEOTIDE SEQUENCE</scope>
    <source>
        <strain evidence="3">cv. G1812</strain>
    </source>
</reference>
<evidence type="ECO:0000313" key="2">
    <source>
        <dbReference type="EnsemblPlants" id="TuG1812G0500000025.01.T01.cds277753"/>
    </source>
</evidence>
<organism evidence="2 3">
    <name type="scientific">Triticum urartu</name>
    <name type="common">Red wild einkorn</name>
    <name type="synonym">Crithodium urartu</name>
    <dbReference type="NCBI Taxonomy" id="4572"/>
    <lineage>
        <taxon>Eukaryota</taxon>
        <taxon>Viridiplantae</taxon>
        <taxon>Streptophyta</taxon>
        <taxon>Embryophyta</taxon>
        <taxon>Tracheophyta</taxon>
        <taxon>Spermatophyta</taxon>
        <taxon>Magnoliopsida</taxon>
        <taxon>Liliopsida</taxon>
        <taxon>Poales</taxon>
        <taxon>Poaceae</taxon>
        <taxon>BOP clade</taxon>
        <taxon>Pooideae</taxon>
        <taxon>Triticodae</taxon>
        <taxon>Triticeae</taxon>
        <taxon>Triticinae</taxon>
        <taxon>Triticum</taxon>
    </lineage>
</organism>
<proteinExistence type="predicted"/>
<feature type="compositionally biased region" description="Low complexity" evidence="1">
    <location>
        <begin position="36"/>
        <end position="51"/>
    </location>
</feature>
<feature type="region of interest" description="Disordered" evidence="1">
    <location>
        <begin position="25"/>
        <end position="54"/>
    </location>
</feature>
<dbReference type="Gramene" id="TuG1812G0500000025.01.T01">
    <property type="protein sequence ID" value="TuG1812G0500000025.01.T01.cds277753"/>
    <property type="gene ID" value="TuG1812G0500000025.01"/>
</dbReference>
<keyword evidence="3" id="KW-1185">Reference proteome</keyword>
<dbReference type="AlphaFoldDB" id="A0A8R7UE19"/>
<reference evidence="2" key="3">
    <citation type="submission" date="2022-06" db="UniProtKB">
        <authorList>
            <consortium name="EnsemblPlants"/>
        </authorList>
    </citation>
    <scope>IDENTIFICATION</scope>
</reference>
<name>A0A8R7UE19_TRIUA</name>